<evidence type="ECO:0000313" key="2">
    <source>
        <dbReference type="EMBL" id="MDT0553511.1"/>
    </source>
</evidence>
<dbReference type="GO" id="GO:0016787">
    <property type="term" value="F:hydrolase activity"/>
    <property type="evidence" value="ECO:0007669"/>
    <property type="project" value="UniProtKB-KW"/>
</dbReference>
<name>A0ABU2Y6R6_9FLAO</name>
<organism evidence="2 3">
    <name type="scientific">Urechidicola vernalis</name>
    <dbReference type="NCBI Taxonomy" id="3075600"/>
    <lineage>
        <taxon>Bacteria</taxon>
        <taxon>Pseudomonadati</taxon>
        <taxon>Bacteroidota</taxon>
        <taxon>Flavobacteriia</taxon>
        <taxon>Flavobacteriales</taxon>
        <taxon>Flavobacteriaceae</taxon>
        <taxon>Urechidicola</taxon>
    </lineage>
</organism>
<evidence type="ECO:0000256" key="1">
    <source>
        <dbReference type="SAM" id="SignalP"/>
    </source>
</evidence>
<comment type="caution">
    <text evidence="2">The sequence shown here is derived from an EMBL/GenBank/DDBJ whole genome shotgun (WGS) entry which is preliminary data.</text>
</comment>
<proteinExistence type="predicted"/>
<accession>A0ABU2Y6R6</accession>
<keyword evidence="3" id="KW-1185">Reference proteome</keyword>
<keyword evidence="2" id="KW-0378">Hydrolase</keyword>
<evidence type="ECO:0000313" key="3">
    <source>
        <dbReference type="Proteomes" id="UP001252186"/>
    </source>
</evidence>
<keyword evidence="1" id="KW-0732">Signal</keyword>
<dbReference type="Gene3D" id="2.40.160.20">
    <property type="match status" value="1"/>
</dbReference>
<feature type="signal peptide" evidence="1">
    <location>
        <begin position="1"/>
        <end position="18"/>
    </location>
</feature>
<sequence>MKKILLFFLLISCGIIWAQDSDAKKEKYTQNSIQAEYFYGNTLKHQPNIAPIIQGHPQGIILSWNRKNFGAEEWEQHYNYPDVGFSFAYQDYNSDIVGELYSLYGHYNFYLLNRKNKNQLMLRAGIGLAWNTNPYDKETNNKNISFGTHLNSSTYFKLFYQRERIFKNLGVEAGLTFIHASNSNFKSPNTGLNTWGATVGLNYNLEGEDYEIIEREITEDYKEPIKFNIVFRGGVNESEIIGSGLFPFFIFSGYVDKRIGRKSAFQFGTDVFISPFMKDYIEYWNINFPDRAVETSDITRIGLFLGHELFVNKISIIAQLGYYVHYPFPYETQYYERLGIKRYFGDKWYAAASLKAHGANAETVEFGVGIRL</sequence>
<protein>
    <submittedName>
        <fullName evidence="2">Acyloxyacyl hydrolase</fullName>
    </submittedName>
</protein>
<dbReference type="EMBL" id="JAVRHV010000004">
    <property type="protein sequence ID" value="MDT0553511.1"/>
    <property type="molecule type" value="Genomic_DNA"/>
</dbReference>
<feature type="chain" id="PRO_5047140252" evidence="1">
    <location>
        <begin position="19"/>
        <end position="372"/>
    </location>
</feature>
<dbReference type="Pfam" id="PF09411">
    <property type="entry name" value="PagL"/>
    <property type="match status" value="1"/>
</dbReference>
<gene>
    <name evidence="2" type="ORF">RM519_09670</name>
</gene>
<dbReference type="Proteomes" id="UP001252186">
    <property type="component" value="Unassembled WGS sequence"/>
</dbReference>
<dbReference type="RefSeq" id="WP_311593534.1">
    <property type="nucleotide sequence ID" value="NZ_JAVRHV010000004.1"/>
</dbReference>
<dbReference type="InterPro" id="IPR018550">
    <property type="entry name" value="Lipid-A_deacylase-rel"/>
</dbReference>
<reference evidence="2 3" key="1">
    <citation type="submission" date="2023-09" db="EMBL/GenBank/DDBJ databases">
        <authorList>
            <person name="Rey-Velasco X."/>
        </authorList>
    </citation>
    <scope>NUCLEOTIDE SEQUENCE [LARGE SCALE GENOMIC DNA]</scope>
    <source>
        <strain evidence="2 3">P050</strain>
    </source>
</reference>